<dbReference type="EMBL" id="CP038150">
    <property type="protein sequence ID" value="QBR01881.1"/>
    <property type="molecule type" value="Genomic_DNA"/>
</dbReference>
<dbReference type="SUPFAM" id="SSF51735">
    <property type="entry name" value="NAD(P)-binding Rossmann-fold domains"/>
    <property type="match status" value="1"/>
</dbReference>
<sequence>MYVIFGASGNAGFATAAALRQAGRAVRAVVRDTRHGARLAALGCEVALADLTDLASVAAAMRGAQAVQMLCPVPVADADPEATMRKVIDVAAEALRADPPETVLALSDYGAELDANTGITRLFHYLEEQLKPIAGRLILLRSAEHMQNWRRTIPAALASGVLPSFHHPLNKRFPTVAAQDVGTASAELLLDAARGNGTRVVSIEGPRRISAAYVADVLAEIGGQEMVARELPREQWTPVLLRAGLSERHARLITDLYDVHNAGKIDVEFGMHERRFGKTELIEVFAPIVAGLRTEARLQGA</sequence>
<dbReference type="PANTHER" id="PTHR43162">
    <property type="match status" value="1"/>
</dbReference>
<dbReference type="InterPro" id="IPR016040">
    <property type="entry name" value="NAD(P)-bd_dom"/>
</dbReference>
<accession>A0A4P7CZS4</accession>
<dbReference type="AlphaFoldDB" id="A0A4P7CZS4"/>
<keyword evidence="3" id="KW-1185">Reference proteome</keyword>
<dbReference type="Proteomes" id="UP000295727">
    <property type="component" value="Chromosome 3"/>
</dbReference>
<dbReference type="InterPro" id="IPR051604">
    <property type="entry name" value="Ergot_Alk_Oxidoreductase"/>
</dbReference>
<dbReference type="RefSeq" id="WP_134756967.1">
    <property type="nucleotide sequence ID" value="NZ_CP038150.1"/>
</dbReference>
<evidence type="ECO:0000259" key="1">
    <source>
        <dbReference type="Pfam" id="PF13460"/>
    </source>
</evidence>
<protein>
    <submittedName>
        <fullName evidence="2">NmrA family transcriptional regulator</fullName>
    </submittedName>
</protein>
<dbReference type="Pfam" id="PF13460">
    <property type="entry name" value="NAD_binding_10"/>
    <property type="match status" value="1"/>
</dbReference>
<dbReference type="PANTHER" id="PTHR43162:SF1">
    <property type="entry name" value="PRESTALK A DIFFERENTIATION PROTEIN A"/>
    <property type="match status" value="1"/>
</dbReference>
<reference evidence="2 3" key="1">
    <citation type="submission" date="2019-03" db="EMBL/GenBank/DDBJ databases">
        <title>Paraburkholderia sp. 7MH5, isolated from subtropical forest soil.</title>
        <authorList>
            <person name="Gao Z.-H."/>
            <person name="Qiu L.-H."/>
        </authorList>
    </citation>
    <scope>NUCLEOTIDE SEQUENCE [LARGE SCALE GENOMIC DNA]</scope>
    <source>
        <strain evidence="2 3">7MH5</strain>
    </source>
</reference>
<evidence type="ECO:0000313" key="2">
    <source>
        <dbReference type="EMBL" id="QBR01881.1"/>
    </source>
</evidence>
<dbReference type="Gene3D" id="3.90.25.10">
    <property type="entry name" value="UDP-galactose 4-epimerase, domain 1"/>
    <property type="match status" value="1"/>
</dbReference>
<evidence type="ECO:0000313" key="3">
    <source>
        <dbReference type="Proteomes" id="UP000295727"/>
    </source>
</evidence>
<dbReference type="Gene3D" id="3.40.50.720">
    <property type="entry name" value="NAD(P)-binding Rossmann-like Domain"/>
    <property type="match status" value="1"/>
</dbReference>
<dbReference type="InterPro" id="IPR036291">
    <property type="entry name" value="NAD(P)-bd_dom_sf"/>
</dbReference>
<gene>
    <name evidence="2" type="ORF">E1956_32595</name>
</gene>
<organism evidence="2 3">
    <name type="scientific">Paraburkholderia pallida</name>
    <dbReference type="NCBI Taxonomy" id="2547399"/>
    <lineage>
        <taxon>Bacteria</taxon>
        <taxon>Pseudomonadati</taxon>
        <taxon>Pseudomonadota</taxon>
        <taxon>Betaproteobacteria</taxon>
        <taxon>Burkholderiales</taxon>
        <taxon>Burkholderiaceae</taxon>
        <taxon>Paraburkholderia</taxon>
    </lineage>
</organism>
<dbReference type="OrthoDB" id="8945220at2"/>
<dbReference type="KEGG" id="ppai:E1956_32595"/>
<proteinExistence type="predicted"/>
<name>A0A4P7CZS4_9BURK</name>
<feature type="domain" description="NAD(P)-binding" evidence="1">
    <location>
        <begin position="6"/>
        <end position="94"/>
    </location>
</feature>